<dbReference type="Proteomes" id="UP000075884">
    <property type="component" value="Unassembled WGS sequence"/>
</dbReference>
<keyword evidence="5" id="KW-0443">Lipid metabolism</keyword>
<dbReference type="VEuPathDB" id="VectorBase:ADIR004370"/>
<dbReference type="Gene3D" id="3.40.50.1820">
    <property type="entry name" value="alpha/beta hydrolase"/>
    <property type="match status" value="1"/>
</dbReference>
<dbReference type="Pfam" id="PF00561">
    <property type="entry name" value="Abhydrolase_1"/>
    <property type="match status" value="1"/>
</dbReference>
<accession>A0A182N9P4</accession>
<keyword evidence="4" id="KW-0442">Lipid degradation</keyword>
<evidence type="ECO:0000259" key="8">
    <source>
        <dbReference type="Pfam" id="PF00561"/>
    </source>
</evidence>
<proteinExistence type="inferred from homology"/>
<keyword evidence="6" id="KW-0325">Glycoprotein</keyword>
<reference evidence="10" key="1">
    <citation type="submission" date="2013-03" db="EMBL/GenBank/DDBJ databases">
        <title>The Genome Sequence of Anopheles dirus WRAIR2.</title>
        <authorList>
            <consortium name="The Broad Institute Genomics Platform"/>
            <person name="Neafsey D.E."/>
            <person name="Walton C."/>
            <person name="Walker B."/>
            <person name="Young S.K."/>
            <person name="Zeng Q."/>
            <person name="Gargeya S."/>
            <person name="Fitzgerald M."/>
            <person name="Haas B."/>
            <person name="Abouelleil A."/>
            <person name="Allen A.W."/>
            <person name="Alvarado L."/>
            <person name="Arachchi H.M."/>
            <person name="Berlin A.M."/>
            <person name="Chapman S.B."/>
            <person name="Gainer-Dewar J."/>
            <person name="Goldberg J."/>
            <person name="Griggs A."/>
            <person name="Gujja S."/>
            <person name="Hansen M."/>
            <person name="Howarth C."/>
            <person name="Imamovic A."/>
            <person name="Ireland A."/>
            <person name="Larimer J."/>
            <person name="McCowan C."/>
            <person name="Murphy C."/>
            <person name="Pearson M."/>
            <person name="Poon T.W."/>
            <person name="Priest M."/>
            <person name="Roberts A."/>
            <person name="Saif S."/>
            <person name="Shea T."/>
            <person name="Sisk P."/>
            <person name="Sykes S."/>
            <person name="Wortman J."/>
            <person name="Nusbaum C."/>
            <person name="Birren B."/>
        </authorList>
    </citation>
    <scope>NUCLEOTIDE SEQUENCE [LARGE SCALE GENOMIC DNA]</scope>
    <source>
        <strain evidence="10">WRAIR2</strain>
    </source>
</reference>
<dbReference type="FunFam" id="3.40.50.1820:FF:000057">
    <property type="entry name" value="Lipase"/>
    <property type="match status" value="1"/>
</dbReference>
<evidence type="ECO:0000256" key="2">
    <source>
        <dbReference type="ARBA" id="ARBA00022729"/>
    </source>
</evidence>
<dbReference type="GO" id="GO:0016042">
    <property type="term" value="P:lipid catabolic process"/>
    <property type="evidence" value="ECO:0007669"/>
    <property type="project" value="UniProtKB-KW"/>
</dbReference>
<feature type="domain" description="AB hydrolase-1" evidence="8">
    <location>
        <begin position="86"/>
        <end position="362"/>
    </location>
</feature>
<feature type="chain" id="PRO_5008129650" description="AB hydrolase-1 domain-containing protein" evidence="7">
    <location>
        <begin position="25"/>
        <end position="403"/>
    </location>
</feature>
<keyword evidence="2 7" id="KW-0732">Signal</keyword>
<evidence type="ECO:0000313" key="9">
    <source>
        <dbReference type="EnsemblMetazoa" id="ADIR004370-PA"/>
    </source>
</evidence>
<evidence type="ECO:0000256" key="4">
    <source>
        <dbReference type="ARBA" id="ARBA00022963"/>
    </source>
</evidence>
<organism evidence="9 10">
    <name type="scientific">Anopheles dirus</name>
    <dbReference type="NCBI Taxonomy" id="7168"/>
    <lineage>
        <taxon>Eukaryota</taxon>
        <taxon>Metazoa</taxon>
        <taxon>Ecdysozoa</taxon>
        <taxon>Arthropoda</taxon>
        <taxon>Hexapoda</taxon>
        <taxon>Insecta</taxon>
        <taxon>Pterygota</taxon>
        <taxon>Neoptera</taxon>
        <taxon>Endopterygota</taxon>
        <taxon>Diptera</taxon>
        <taxon>Nematocera</taxon>
        <taxon>Culicoidea</taxon>
        <taxon>Culicidae</taxon>
        <taxon>Anophelinae</taxon>
        <taxon>Anopheles</taxon>
    </lineage>
</organism>
<dbReference type="EnsemblMetazoa" id="ADIR004370-RA">
    <property type="protein sequence ID" value="ADIR004370-PA"/>
    <property type="gene ID" value="ADIR004370"/>
</dbReference>
<dbReference type="GO" id="GO:0016787">
    <property type="term" value="F:hydrolase activity"/>
    <property type="evidence" value="ECO:0007669"/>
    <property type="project" value="UniProtKB-KW"/>
</dbReference>
<dbReference type="SUPFAM" id="SSF53474">
    <property type="entry name" value="alpha/beta-Hydrolases"/>
    <property type="match status" value="1"/>
</dbReference>
<protein>
    <recommendedName>
        <fullName evidence="8">AB hydrolase-1 domain-containing protein</fullName>
    </recommendedName>
</protein>
<dbReference type="STRING" id="7168.A0A182N9P4"/>
<reference evidence="9" key="2">
    <citation type="submission" date="2020-05" db="UniProtKB">
        <authorList>
            <consortium name="EnsemblMetazoa"/>
        </authorList>
    </citation>
    <scope>IDENTIFICATION</scope>
    <source>
        <strain evidence="9">WRAIR2</strain>
    </source>
</reference>
<feature type="signal peptide" evidence="7">
    <location>
        <begin position="1"/>
        <end position="24"/>
    </location>
</feature>
<evidence type="ECO:0000256" key="6">
    <source>
        <dbReference type="ARBA" id="ARBA00023180"/>
    </source>
</evidence>
<evidence type="ECO:0000256" key="5">
    <source>
        <dbReference type="ARBA" id="ARBA00023098"/>
    </source>
</evidence>
<evidence type="ECO:0000256" key="7">
    <source>
        <dbReference type="SAM" id="SignalP"/>
    </source>
</evidence>
<dbReference type="InterPro" id="IPR000073">
    <property type="entry name" value="AB_hydrolase_1"/>
</dbReference>
<dbReference type="PANTHER" id="PTHR11005">
    <property type="entry name" value="LYSOSOMAL ACID LIPASE-RELATED"/>
    <property type="match status" value="1"/>
</dbReference>
<evidence type="ECO:0000256" key="3">
    <source>
        <dbReference type="ARBA" id="ARBA00022801"/>
    </source>
</evidence>
<dbReference type="InterPro" id="IPR029058">
    <property type="entry name" value="AB_hydrolase_fold"/>
</dbReference>
<evidence type="ECO:0000313" key="10">
    <source>
        <dbReference type="Proteomes" id="UP000075884"/>
    </source>
</evidence>
<comment type="similarity">
    <text evidence="1">Belongs to the AB hydrolase superfamily. Lipase family.</text>
</comment>
<evidence type="ECO:0000256" key="1">
    <source>
        <dbReference type="ARBA" id="ARBA00010701"/>
    </source>
</evidence>
<name>A0A182N9P4_9DIPT</name>
<dbReference type="AlphaFoldDB" id="A0A182N9P4"/>
<keyword evidence="10" id="KW-1185">Reference proteome</keyword>
<sequence>MVGKILNLVVAVFLLLEATSKTEAYQARKEITFNWIRNSQDVNRNQTADLLRRDGYESDRLQVLTEDGYRLTVYRMRAKKSRANGVVLFHHGIRQSSDMWMFLGPKRSLAYQVYEAGYDVWFSNSRASPESDGHERLDRDSDHYWDFSFHEIGTLDLAAIVDYVLEATTRPTLHFVGYSEAGSAVLALLAEQPDYNRKFATVELMAPPAFMQYGQFSWIARMVQPIRALFPWSVYYARDALPTQICSIFHTECCMLFGQMNDRGNETREEPSPPANRGRPGCFDLEDVSLKQLEHYRQMIASGRFQQFDYGYAVNLHRYKRDPPPDYCLWDVTARIGLHYSNKDRTVDYRGVEQLARKLPKVADLQKTLYKGYTHRDFYRNPKMQTSVYPNILKSIKRQSALQ</sequence>
<keyword evidence="3" id="KW-0378">Hydrolase</keyword>